<reference evidence="2 3" key="1">
    <citation type="submission" date="2022-01" db="EMBL/GenBank/DDBJ databases">
        <title>Paraglaciecola sp. G1-23.</title>
        <authorList>
            <person name="Jin M.S."/>
            <person name="Han D.M."/>
            <person name="Kim H.M."/>
            <person name="Jeon C.O."/>
        </authorList>
    </citation>
    <scope>NUCLEOTIDE SEQUENCE [LARGE SCALE GENOMIC DNA]</scope>
    <source>
        <strain evidence="2 3">G1-23</strain>
    </source>
</reference>
<protein>
    <submittedName>
        <fullName evidence="2">Uncharacterized protein</fullName>
    </submittedName>
</protein>
<evidence type="ECO:0000256" key="1">
    <source>
        <dbReference type="SAM" id="SignalP"/>
    </source>
</evidence>
<evidence type="ECO:0000313" key="2">
    <source>
        <dbReference type="EMBL" id="MCF2948530.1"/>
    </source>
</evidence>
<accession>A0ABS9D6K5</accession>
<dbReference type="Proteomes" id="UP001521137">
    <property type="component" value="Unassembled WGS sequence"/>
</dbReference>
<dbReference type="EMBL" id="JAKGAS010000005">
    <property type="protein sequence ID" value="MCF2948530.1"/>
    <property type="molecule type" value="Genomic_DNA"/>
</dbReference>
<organism evidence="2 3">
    <name type="scientific">Paraglaciecola algarum</name>
    <dbReference type="NCBI Taxonomy" id="3050085"/>
    <lineage>
        <taxon>Bacteria</taxon>
        <taxon>Pseudomonadati</taxon>
        <taxon>Pseudomonadota</taxon>
        <taxon>Gammaproteobacteria</taxon>
        <taxon>Alteromonadales</taxon>
        <taxon>Alteromonadaceae</taxon>
        <taxon>Paraglaciecola</taxon>
    </lineage>
</organism>
<sequence>MLTRLLSTILLFTFIAHCSKATAAYPKASIKNNSEYTISGTVHYPGCKNDKYKVGPGRTWKASSRGLCLITKITGKLSGTPASLKGTGKSSYGEKLIVTNYTSTGTSYSKFQVQAFGDRYRIFSNHEWEKVSKTGNKKSPGFRIINYTSWPVSVSLDQVGCLYYGIVPAQFNDKPGEFRRSTGAVWFTLRAHIQPDGINPQTDFDCIKPVAELVGDIGLSVLTGGAAGAGKVLVKTVVKEAVKAAAQEVIKFGAAELGRYLMDSSSITMFGQYAGYDWPFKCDQMPTYHITGGPEVLIANGQTFISPGKPFKIAKVNTCGNDMMLASVKSASYPTKLPSDYVGMKGFNPSPTPAPQPNLSLQNYRVSLDCFHNDLKNEGTNGSITASLVIGIKKVSSSTVNAPPCKNNSPLLFNLTGPSQGVKLELRTNSDNAFFIDAVSVTKNGRVKYSGKNNGRGWCLSTDRNDVNGGWKNHVSNCKSTHIFEVQ</sequence>
<feature type="chain" id="PRO_5045644882" evidence="1">
    <location>
        <begin position="24"/>
        <end position="487"/>
    </location>
</feature>
<name>A0ABS9D6K5_9ALTE</name>
<keyword evidence="3" id="KW-1185">Reference proteome</keyword>
<keyword evidence="1" id="KW-0732">Signal</keyword>
<feature type="signal peptide" evidence="1">
    <location>
        <begin position="1"/>
        <end position="23"/>
    </location>
</feature>
<dbReference type="RefSeq" id="WP_235312389.1">
    <property type="nucleotide sequence ID" value="NZ_JAKGAS010000005.1"/>
</dbReference>
<proteinExistence type="predicted"/>
<evidence type="ECO:0000313" key="3">
    <source>
        <dbReference type="Proteomes" id="UP001521137"/>
    </source>
</evidence>
<comment type="caution">
    <text evidence="2">The sequence shown here is derived from an EMBL/GenBank/DDBJ whole genome shotgun (WGS) entry which is preliminary data.</text>
</comment>
<gene>
    <name evidence="2" type="ORF">L0668_10465</name>
</gene>